<evidence type="ECO:0000313" key="2">
    <source>
        <dbReference type="EMBL" id="ASK68148.1"/>
    </source>
</evidence>
<dbReference type="Proteomes" id="UP000198367">
    <property type="component" value="Chromosome"/>
</dbReference>
<proteinExistence type="predicted"/>
<evidence type="ECO:0008006" key="4">
    <source>
        <dbReference type="Google" id="ProtNLM"/>
    </source>
</evidence>
<dbReference type="PROSITE" id="PS51257">
    <property type="entry name" value="PROKAR_LIPOPROTEIN"/>
    <property type="match status" value="1"/>
</dbReference>
<dbReference type="InterPro" id="IPR021559">
    <property type="entry name" value="DUF3019"/>
</dbReference>
<evidence type="ECO:0000256" key="1">
    <source>
        <dbReference type="SAM" id="Phobius"/>
    </source>
</evidence>
<dbReference type="RefSeq" id="WP_089067088.1">
    <property type="nucleotide sequence ID" value="NZ_CP022358.1"/>
</dbReference>
<feature type="transmembrane region" description="Helical" evidence="1">
    <location>
        <begin position="12"/>
        <end position="33"/>
    </location>
</feature>
<evidence type="ECO:0000313" key="3">
    <source>
        <dbReference type="Proteomes" id="UP000198367"/>
    </source>
</evidence>
<organism evidence="2 3">
    <name type="scientific">Shewanella bicestrii</name>
    <dbReference type="NCBI Taxonomy" id="2018305"/>
    <lineage>
        <taxon>Bacteria</taxon>
        <taxon>Pseudomonadati</taxon>
        <taxon>Pseudomonadota</taxon>
        <taxon>Gammaproteobacteria</taxon>
        <taxon>Alteromonadales</taxon>
        <taxon>Shewanellaceae</taxon>
        <taxon>Shewanella</taxon>
    </lineage>
</organism>
<dbReference type="AlphaFoldDB" id="A0A220UIZ0"/>
<gene>
    <name evidence="2" type="ORF">CF168_04260</name>
</gene>
<sequence>MISKPYHSSSLWLTYCTYCSLILACFVSLTSLADELKITPNTCAVTLEKPDCHLDLLIEYQSDIPQSLCVWLTTEAVALTCFEDSLDFKYQVQLTLEKDALFELRDPQSNHIVTTALVKVAKFEPANPRRRRGLNWNLL</sequence>
<keyword evidence="1" id="KW-0472">Membrane</keyword>
<accession>A0A220UIZ0</accession>
<name>A0A220UIZ0_9GAMM</name>
<dbReference type="Pfam" id="PF11456">
    <property type="entry name" value="DUF3019"/>
    <property type="match status" value="1"/>
</dbReference>
<keyword evidence="1" id="KW-1133">Transmembrane helix</keyword>
<keyword evidence="3" id="KW-1185">Reference proteome</keyword>
<keyword evidence="1" id="KW-0812">Transmembrane</keyword>
<dbReference type="KEGG" id="sbj:CF168_04260"/>
<dbReference type="EMBL" id="CP022358">
    <property type="protein sequence ID" value="ASK68148.1"/>
    <property type="molecule type" value="Genomic_DNA"/>
</dbReference>
<reference evidence="2 3" key="1">
    <citation type="submission" date="2017-07" db="EMBL/GenBank/DDBJ databases">
        <title>Phenotypical and genomic characterization of a clinical isolate of Shewanella bicestrii sp. nov. producing an extended-spectrum beta-lactamase and a new oxacillinase variant.</title>
        <authorList>
            <person name="Jousset A.B."/>
            <person name="Bonnin R.A."/>
            <person name="Girlich D."/>
            <person name="Dabos L."/>
            <person name="Potron A."/>
            <person name="Dortet L."/>
            <person name="Glaser P."/>
            <person name="Naas T."/>
        </authorList>
    </citation>
    <scope>NUCLEOTIDE SEQUENCE [LARGE SCALE GENOMIC DNA]</scope>
    <source>
        <strain evidence="2 3">JAB-1</strain>
    </source>
</reference>
<protein>
    <recommendedName>
        <fullName evidence="4">DUF3019 domain-containing protein</fullName>
    </recommendedName>
</protein>